<reference evidence="2" key="1">
    <citation type="submission" date="2022-11" db="UniProtKB">
        <authorList>
            <consortium name="WormBaseParasite"/>
        </authorList>
    </citation>
    <scope>IDENTIFICATION</scope>
</reference>
<protein>
    <submittedName>
        <fullName evidence="2">Uncharacterized protein</fullName>
    </submittedName>
</protein>
<keyword evidence="1" id="KW-1185">Reference proteome</keyword>
<organism evidence="1 2">
    <name type="scientific">Romanomermis culicivorax</name>
    <name type="common">Nematode worm</name>
    <dbReference type="NCBI Taxonomy" id="13658"/>
    <lineage>
        <taxon>Eukaryota</taxon>
        <taxon>Metazoa</taxon>
        <taxon>Ecdysozoa</taxon>
        <taxon>Nematoda</taxon>
        <taxon>Enoplea</taxon>
        <taxon>Dorylaimia</taxon>
        <taxon>Mermithida</taxon>
        <taxon>Mermithoidea</taxon>
        <taxon>Mermithidae</taxon>
        <taxon>Romanomermis</taxon>
    </lineage>
</organism>
<dbReference type="AlphaFoldDB" id="A0A915IQC6"/>
<accession>A0A915IQC6</accession>
<proteinExistence type="predicted"/>
<dbReference type="WBParaSite" id="nRc.2.0.1.t16202-RA">
    <property type="protein sequence ID" value="nRc.2.0.1.t16202-RA"/>
    <property type="gene ID" value="nRc.2.0.1.g16202"/>
</dbReference>
<dbReference type="Proteomes" id="UP000887565">
    <property type="component" value="Unplaced"/>
</dbReference>
<evidence type="ECO:0000313" key="2">
    <source>
        <dbReference type="WBParaSite" id="nRc.2.0.1.t16202-RA"/>
    </source>
</evidence>
<sequence>MLVPTAPPPKTIALTASLLLVGEKFLVETDGAPNKYRQRQVAKHLTEGLISQSSFMLRIAGILFNFVENAVLFGNVAIGTAGRCA</sequence>
<name>A0A915IQC6_ROMCU</name>
<evidence type="ECO:0000313" key="1">
    <source>
        <dbReference type="Proteomes" id="UP000887565"/>
    </source>
</evidence>